<dbReference type="SUPFAM" id="SSF55874">
    <property type="entry name" value="ATPase domain of HSP90 chaperone/DNA topoisomerase II/histidine kinase"/>
    <property type="match status" value="1"/>
</dbReference>
<proteinExistence type="predicted"/>
<dbReference type="Gene3D" id="3.30.565.10">
    <property type="entry name" value="Histidine kinase-like ATPase, C-terminal domain"/>
    <property type="match status" value="1"/>
</dbReference>
<dbReference type="GO" id="GO:0004674">
    <property type="term" value="F:protein serine/threonine kinase activity"/>
    <property type="evidence" value="ECO:0007669"/>
    <property type="project" value="UniProtKB-KW"/>
</dbReference>
<dbReference type="InterPro" id="IPR036890">
    <property type="entry name" value="HATPase_C_sf"/>
</dbReference>
<sequence>MVDHHRQWPITDDLATLREHVQTYARRAGLSGARLDDLVIAANEAAINVLEHGGGTGVLAISHDDDALAVEVTDNVGVLQPSALPADRPTARADRGYGLWLMGELCDTVSIEQARGGSLVRLSMRLAGSGVDPDPDPDPGP</sequence>
<reference evidence="3" key="1">
    <citation type="submission" date="2021-02" db="EMBL/GenBank/DDBJ databases">
        <title>Draft genome sequence of Microbispora sp. RL4-1S isolated from rice leaves in Thailand.</title>
        <authorList>
            <person name="Muangham S."/>
            <person name="Duangmal K."/>
        </authorList>
    </citation>
    <scope>NUCLEOTIDE SEQUENCE</scope>
    <source>
        <strain evidence="3">RL4-1S</strain>
    </source>
</reference>
<protein>
    <submittedName>
        <fullName evidence="3">ATP-binding protein</fullName>
    </submittedName>
</protein>
<feature type="domain" description="Histidine kinase/HSP90-like ATPase" evidence="2">
    <location>
        <begin position="12"/>
        <end position="123"/>
    </location>
</feature>
<keyword evidence="1" id="KW-0418">Kinase</keyword>
<gene>
    <name evidence="3" type="ORF">JOL79_12045</name>
</gene>
<evidence type="ECO:0000313" key="4">
    <source>
        <dbReference type="Proteomes" id="UP000674234"/>
    </source>
</evidence>
<organism evidence="3 4">
    <name type="scientific">Microbispora oryzae</name>
    <dbReference type="NCBI Taxonomy" id="2806554"/>
    <lineage>
        <taxon>Bacteria</taxon>
        <taxon>Bacillati</taxon>
        <taxon>Actinomycetota</taxon>
        <taxon>Actinomycetes</taxon>
        <taxon>Streptosporangiales</taxon>
        <taxon>Streptosporangiaceae</taxon>
        <taxon>Microbispora</taxon>
    </lineage>
</organism>
<keyword evidence="3" id="KW-0067">ATP-binding</keyword>
<dbReference type="RefSeq" id="WP_210155839.1">
    <property type="nucleotide sequence ID" value="NZ_JAFCNB010000005.1"/>
</dbReference>
<dbReference type="Proteomes" id="UP000674234">
    <property type="component" value="Unassembled WGS sequence"/>
</dbReference>
<keyword evidence="3" id="KW-0547">Nucleotide-binding</keyword>
<dbReference type="PANTHER" id="PTHR35526">
    <property type="entry name" value="ANTI-SIGMA-F FACTOR RSBW-RELATED"/>
    <property type="match status" value="1"/>
</dbReference>
<dbReference type="PANTHER" id="PTHR35526:SF3">
    <property type="entry name" value="ANTI-SIGMA-F FACTOR RSBW"/>
    <property type="match status" value="1"/>
</dbReference>
<dbReference type="GO" id="GO:0005524">
    <property type="term" value="F:ATP binding"/>
    <property type="evidence" value="ECO:0007669"/>
    <property type="project" value="UniProtKB-KW"/>
</dbReference>
<accession>A0A941AHW8</accession>
<dbReference type="CDD" id="cd16936">
    <property type="entry name" value="HATPase_RsbW-like"/>
    <property type="match status" value="1"/>
</dbReference>
<keyword evidence="1" id="KW-0723">Serine/threonine-protein kinase</keyword>
<dbReference type="AlphaFoldDB" id="A0A941AHW8"/>
<keyword evidence="4" id="KW-1185">Reference proteome</keyword>
<name>A0A941AHW8_9ACTN</name>
<keyword evidence="1" id="KW-0808">Transferase</keyword>
<evidence type="ECO:0000256" key="1">
    <source>
        <dbReference type="ARBA" id="ARBA00022527"/>
    </source>
</evidence>
<evidence type="ECO:0000259" key="2">
    <source>
        <dbReference type="Pfam" id="PF13581"/>
    </source>
</evidence>
<dbReference type="EMBL" id="JAFCNB010000005">
    <property type="protein sequence ID" value="MBP2704546.1"/>
    <property type="molecule type" value="Genomic_DNA"/>
</dbReference>
<comment type="caution">
    <text evidence="3">The sequence shown here is derived from an EMBL/GenBank/DDBJ whole genome shotgun (WGS) entry which is preliminary data.</text>
</comment>
<dbReference type="InterPro" id="IPR050267">
    <property type="entry name" value="Anti-sigma-factor_SerPK"/>
</dbReference>
<dbReference type="Pfam" id="PF13581">
    <property type="entry name" value="HATPase_c_2"/>
    <property type="match status" value="1"/>
</dbReference>
<evidence type="ECO:0000313" key="3">
    <source>
        <dbReference type="EMBL" id="MBP2704546.1"/>
    </source>
</evidence>
<dbReference type="InterPro" id="IPR003594">
    <property type="entry name" value="HATPase_dom"/>
</dbReference>